<name>A0A5F2A053_9LEPT</name>
<sequence>MSQLFNRVAKVSIAQREFSYPPFSIEFTQEQKIGNLQSATLKLYNPSPETIQAFEPQKKGAGKVFPKVTVNAGYKEESGTVILGEAIGFKVSLDGVDRVLEVNISDSATKWGTAIINKSYKKMKASAVIKDACKAAGITTGSVELGTDKTYDSITLGKFASSIGKIASDTESEYYFANGQLTVQPKNPKKSKAIVLNSSSGLLGKPEKTAKGYKIKTLFLYNLRIGMIVKIEFQDMNMTAKIVKGKKDFSTFGEASCEFEVMPI</sequence>
<dbReference type="RefSeq" id="WP_135642916.1">
    <property type="nucleotide sequence ID" value="NZ_RQER01000002.1"/>
</dbReference>
<dbReference type="EMBL" id="RQER01000002">
    <property type="protein sequence ID" value="TGK04167.1"/>
    <property type="molecule type" value="Genomic_DNA"/>
</dbReference>
<evidence type="ECO:0000313" key="1">
    <source>
        <dbReference type="EMBL" id="TGK04167.1"/>
    </source>
</evidence>
<reference evidence="2" key="1">
    <citation type="submission" date="2018-10" db="EMBL/GenBank/DDBJ databases">
        <authorList>
            <person name="Vincent A.T."/>
            <person name="Schiettekatte O."/>
            <person name="Bourhy P."/>
            <person name="Veyrier F.J."/>
            <person name="Picardeau M."/>
        </authorList>
    </citation>
    <scope>NUCLEOTIDE SEQUENCE</scope>
    <source>
        <strain evidence="2">201702690</strain>
    </source>
</reference>
<dbReference type="EMBL" id="RQGC01000001">
    <property type="protein sequence ID" value="TGL43647.1"/>
    <property type="molecule type" value="Genomic_DNA"/>
</dbReference>
<evidence type="ECO:0000313" key="4">
    <source>
        <dbReference type="Proteomes" id="UP000297946"/>
    </source>
</evidence>
<organism evidence="1 4">
    <name type="scientific">Leptospira langatensis</name>
    <dbReference type="NCBI Taxonomy" id="2484983"/>
    <lineage>
        <taxon>Bacteria</taxon>
        <taxon>Pseudomonadati</taxon>
        <taxon>Spirochaetota</taxon>
        <taxon>Spirochaetia</taxon>
        <taxon>Leptospirales</taxon>
        <taxon>Leptospiraceae</taxon>
        <taxon>Leptospira</taxon>
    </lineage>
</organism>
<proteinExistence type="predicted"/>
<accession>A0A5F2A053</accession>
<dbReference type="Proteomes" id="UP000297273">
    <property type="component" value="Unassembled WGS sequence"/>
</dbReference>
<dbReference type="OrthoDB" id="333410at2"/>
<evidence type="ECO:0000313" key="3">
    <source>
        <dbReference type="Proteomes" id="UP000297273"/>
    </source>
</evidence>
<reference evidence="1 4" key="2">
    <citation type="journal article" date="2019" name="PLoS Negl. Trop. Dis.">
        <title>Revisiting the worldwide diversity of Leptospira species in the environment.</title>
        <authorList>
            <person name="Vincent A.T."/>
            <person name="Schiettekatte O."/>
            <person name="Bourhy P."/>
            <person name="Veyrier F.J."/>
            <person name="Picardeau M."/>
        </authorList>
    </citation>
    <scope>NUCLEOTIDE SEQUENCE [LARGE SCALE GENOMIC DNA]</scope>
    <source>
        <strain evidence="2">201702690</strain>
        <strain evidence="1 4">SSW18</strain>
    </source>
</reference>
<dbReference type="AlphaFoldDB" id="A0A5F2A053"/>
<dbReference type="Proteomes" id="UP000297946">
    <property type="component" value="Unassembled WGS sequence"/>
</dbReference>
<gene>
    <name evidence="1" type="ORF">EHO57_03425</name>
    <name evidence="2" type="ORF">EHQ53_03195</name>
</gene>
<dbReference type="NCBIfam" id="NF047561">
    <property type="entry name" value="orf58_phage_fam"/>
    <property type="match status" value="1"/>
</dbReference>
<comment type="caution">
    <text evidence="1">The sequence shown here is derived from an EMBL/GenBank/DDBJ whole genome shotgun (WGS) entry which is preliminary data.</text>
</comment>
<keyword evidence="3" id="KW-1185">Reference proteome</keyword>
<protein>
    <submittedName>
        <fullName evidence="1">Uncharacterized protein</fullName>
    </submittedName>
</protein>
<evidence type="ECO:0000313" key="2">
    <source>
        <dbReference type="EMBL" id="TGL43647.1"/>
    </source>
</evidence>